<keyword evidence="3" id="KW-1185">Reference proteome</keyword>
<evidence type="ECO:0000313" key="3">
    <source>
        <dbReference type="Proteomes" id="UP001500831"/>
    </source>
</evidence>
<sequence length="79" mass="8276">MTTSATISGQPSPNTVIYLLRDDAGGTSPDMHRRGSRLMPPSVSMRLACRHHPGTSQEGRGEGRGSSGAVPTVTVTVRS</sequence>
<protein>
    <submittedName>
        <fullName evidence="2">Uncharacterized protein</fullName>
    </submittedName>
</protein>
<evidence type="ECO:0000313" key="2">
    <source>
        <dbReference type="EMBL" id="GAA2889920.1"/>
    </source>
</evidence>
<organism evidence="2 3">
    <name type="scientific">Streptosporangium fragile</name>
    <dbReference type="NCBI Taxonomy" id="46186"/>
    <lineage>
        <taxon>Bacteria</taxon>
        <taxon>Bacillati</taxon>
        <taxon>Actinomycetota</taxon>
        <taxon>Actinomycetes</taxon>
        <taxon>Streptosporangiales</taxon>
        <taxon>Streptosporangiaceae</taxon>
        <taxon>Streptosporangium</taxon>
    </lineage>
</organism>
<accession>A0ABN3W3Z0</accession>
<evidence type="ECO:0000256" key="1">
    <source>
        <dbReference type="SAM" id="MobiDB-lite"/>
    </source>
</evidence>
<dbReference type="Proteomes" id="UP001500831">
    <property type="component" value="Unassembled WGS sequence"/>
</dbReference>
<gene>
    <name evidence="2" type="ORF">GCM10010517_54110</name>
</gene>
<feature type="region of interest" description="Disordered" evidence="1">
    <location>
        <begin position="51"/>
        <end position="79"/>
    </location>
</feature>
<comment type="caution">
    <text evidence="2">The sequence shown here is derived from an EMBL/GenBank/DDBJ whole genome shotgun (WGS) entry which is preliminary data.</text>
</comment>
<name>A0ABN3W3Z0_9ACTN</name>
<proteinExistence type="predicted"/>
<dbReference type="EMBL" id="BAAAVI010000045">
    <property type="protein sequence ID" value="GAA2889920.1"/>
    <property type="molecule type" value="Genomic_DNA"/>
</dbReference>
<reference evidence="2 3" key="1">
    <citation type="journal article" date="2019" name="Int. J. Syst. Evol. Microbiol.">
        <title>The Global Catalogue of Microorganisms (GCM) 10K type strain sequencing project: providing services to taxonomists for standard genome sequencing and annotation.</title>
        <authorList>
            <consortium name="The Broad Institute Genomics Platform"/>
            <consortium name="The Broad Institute Genome Sequencing Center for Infectious Disease"/>
            <person name="Wu L."/>
            <person name="Ma J."/>
        </authorList>
    </citation>
    <scope>NUCLEOTIDE SEQUENCE [LARGE SCALE GENOMIC DNA]</scope>
    <source>
        <strain evidence="2 3">JCM 6242</strain>
    </source>
</reference>